<organism evidence="3 4">
    <name type="scientific">Cymbomonas tetramitiformis</name>
    <dbReference type="NCBI Taxonomy" id="36881"/>
    <lineage>
        <taxon>Eukaryota</taxon>
        <taxon>Viridiplantae</taxon>
        <taxon>Chlorophyta</taxon>
        <taxon>Pyramimonadophyceae</taxon>
        <taxon>Pyramimonadales</taxon>
        <taxon>Pyramimonadaceae</taxon>
        <taxon>Cymbomonas</taxon>
    </lineage>
</organism>
<accession>A0AAE0BIT7</accession>
<dbReference type="Proteomes" id="UP001190700">
    <property type="component" value="Unassembled WGS sequence"/>
</dbReference>
<feature type="non-terminal residue" evidence="3">
    <location>
        <position position="1"/>
    </location>
</feature>
<evidence type="ECO:0000256" key="1">
    <source>
        <dbReference type="SAM" id="Coils"/>
    </source>
</evidence>
<reference evidence="3 4" key="1">
    <citation type="journal article" date="2015" name="Genome Biol. Evol.">
        <title>Comparative Genomics of a Bacterivorous Green Alga Reveals Evolutionary Causalities and Consequences of Phago-Mixotrophic Mode of Nutrition.</title>
        <authorList>
            <person name="Burns J.A."/>
            <person name="Paasch A."/>
            <person name="Narechania A."/>
            <person name="Kim E."/>
        </authorList>
    </citation>
    <scope>NUCLEOTIDE SEQUENCE [LARGE SCALE GENOMIC DNA]</scope>
    <source>
        <strain evidence="3 4">PLY_AMNH</strain>
    </source>
</reference>
<sequence length="454" mass="50504">ILIPPMTAPHGATRQGPSAGLPRSMLENLGGAGPLAQGGVLGIRAGEYGWGQGDSHWEHGECAEGVADGLHGDRALVAISGSKTTRGAPVPHWRNNPGHQSQVIGALISPRNDDKLRSGAPWGAAWISKQQENQMVSGLVAKLGLDVDEIKSHGLPAKTASRIARLIYVHSFGFHKSVDEICLHAKDRSRLLAKIWRTFLSTWDEQLGMTFGSQLVEAASQRDYLVDEFEKTAGESESLRHGMRRMVHYSLERMLHERMGMEERDILRSQLEIERQNHDTTSKKLTEETVKVGEVHATIDDYKMLADTARGEVKKMQAENQRMKDAHRDIQLEIKNKQQELGAMKANEMHLLKSIEQLRAEVGYKEGQQNQLVKDTEANITKYESSSAQHANEMQKIKESNYELAWSKAILSGQCSTLKVWLRVAFCRITLSGTVLELVVWGGDKAGYGQRCED</sequence>
<dbReference type="EMBL" id="LGRX02034905">
    <property type="protein sequence ID" value="KAK3236688.1"/>
    <property type="molecule type" value="Genomic_DNA"/>
</dbReference>
<comment type="caution">
    <text evidence="3">The sequence shown here is derived from an EMBL/GenBank/DDBJ whole genome shotgun (WGS) entry which is preliminary data.</text>
</comment>
<keyword evidence="1" id="KW-0175">Coiled coil</keyword>
<name>A0AAE0BIT7_9CHLO</name>
<feature type="region of interest" description="Disordered" evidence="2">
    <location>
        <begin position="1"/>
        <end position="21"/>
    </location>
</feature>
<evidence type="ECO:0000313" key="3">
    <source>
        <dbReference type="EMBL" id="KAK3236688.1"/>
    </source>
</evidence>
<evidence type="ECO:0000313" key="4">
    <source>
        <dbReference type="Proteomes" id="UP001190700"/>
    </source>
</evidence>
<feature type="coiled-coil region" evidence="1">
    <location>
        <begin position="268"/>
        <end position="347"/>
    </location>
</feature>
<proteinExistence type="predicted"/>
<gene>
    <name evidence="3" type="ORF">CYMTET_53186</name>
</gene>
<keyword evidence="4" id="KW-1185">Reference proteome</keyword>
<protein>
    <submittedName>
        <fullName evidence="3">Uncharacterized protein</fullName>
    </submittedName>
</protein>
<dbReference type="AlphaFoldDB" id="A0AAE0BIT7"/>
<evidence type="ECO:0000256" key="2">
    <source>
        <dbReference type="SAM" id="MobiDB-lite"/>
    </source>
</evidence>